<sequence>MDYIAHIVAPYLHPRDCRALVVAWPKNHRGHEDLARRVYNDLILRVGLPRPSIGCSSREAYYYLVYGKYCDFCYLPLEPANSTSCASYFLCNACIDLWIHLGDRLNGIDHDLDVLRTISDPLSAKLQRLLHGSLWVHKKELLTIVEPLRRLTEREVYVHQSRLLWKFRGQVYEKRVHTVFSDELRRFGLDSVSLGNLEEDPIGCVFSCSALIQAYTATQDMLEALVAFDNIPQRSIRDIVRMQLQRKSITGEGPLHDLAASRPCWEGSCSATSCVLGAKVCSQMASMREQPTPTNAAVAPKRSTEHRSLKAARRRKRLRCVA</sequence>
<dbReference type="OrthoDB" id="412242at2759"/>
<protein>
    <submittedName>
        <fullName evidence="1">Uncharacterized protein</fullName>
    </submittedName>
</protein>
<gene>
    <name evidence="1" type="ORF">FOZ61_006276</name>
</gene>
<accession>A0A7J6LEL9</accession>
<evidence type="ECO:0000313" key="2">
    <source>
        <dbReference type="Proteomes" id="UP000570595"/>
    </source>
</evidence>
<name>A0A7J6LEL9_PEROL</name>
<evidence type="ECO:0000313" key="1">
    <source>
        <dbReference type="EMBL" id="KAF4657420.1"/>
    </source>
</evidence>
<dbReference type="AlphaFoldDB" id="A0A7J6LEL9"/>
<reference evidence="1 2" key="1">
    <citation type="submission" date="2020-04" db="EMBL/GenBank/DDBJ databases">
        <title>Perkinsus olseni comparative genomics.</title>
        <authorList>
            <person name="Bogema D.R."/>
        </authorList>
    </citation>
    <scope>NUCLEOTIDE SEQUENCE [LARGE SCALE GENOMIC DNA]</scope>
    <source>
        <strain evidence="1">ATCC PRA-179</strain>
    </source>
</reference>
<dbReference type="EMBL" id="JABAHT010000355">
    <property type="protein sequence ID" value="KAF4657420.1"/>
    <property type="molecule type" value="Genomic_DNA"/>
</dbReference>
<proteinExistence type="predicted"/>
<comment type="caution">
    <text evidence="1">The sequence shown here is derived from an EMBL/GenBank/DDBJ whole genome shotgun (WGS) entry which is preliminary data.</text>
</comment>
<organism evidence="1 2">
    <name type="scientific">Perkinsus olseni</name>
    <name type="common">Perkinsus atlanticus</name>
    <dbReference type="NCBI Taxonomy" id="32597"/>
    <lineage>
        <taxon>Eukaryota</taxon>
        <taxon>Sar</taxon>
        <taxon>Alveolata</taxon>
        <taxon>Perkinsozoa</taxon>
        <taxon>Perkinsea</taxon>
        <taxon>Perkinsida</taxon>
        <taxon>Perkinsidae</taxon>
        <taxon>Perkinsus</taxon>
    </lineage>
</organism>
<dbReference type="Proteomes" id="UP000570595">
    <property type="component" value="Unassembled WGS sequence"/>
</dbReference>